<evidence type="ECO:0000313" key="4">
    <source>
        <dbReference type="EMBL" id="BDS11825.1"/>
    </source>
</evidence>
<dbReference type="KEGG" id="aup:AsAng_0025390"/>
<name>A0A915YEU1_9BACT</name>
<dbReference type="InterPro" id="IPR007837">
    <property type="entry name" value="DinB"/>
</dbReference>
<organism evidence="4 5">
    <name type="scientific">Aureispira anguillae</name>
    <dbReference type="NCBI Taxonomy" id="2864201"/>
    <lineage>
        <taxon>Bacteria</taxon>
        <taxon>Pseudomonadati</taxon>
        <taxon>Bacteroidota</taxon>
        <taxon>Saprospiria</taxon>
        <taxon>Saprospirales</taxon>
        <taxon>Saprospiraceae</taxon>
        <taxon>Aureispira</taxon>
    </lineage>
</organism>
<proteinExistence type="inferred from homology"/>
<protein>
    <submittedName>
        <fullName evidence="4">DinB family protein</fullName>
    </submittedName>
</protein>
<dbReference type="AlphaFoldDB" id="A0A915YEU1"/>
<evidence type="ECO:0000313" key="5">
    <source>
        <dbReference type="Proteomes" id="UP001060919"/>
    </source>
</evidence>
<sequence>MIPLNNRTLIFTMKKNGMLVALMDEYQKAALEYKEILSGLSLPQFVEVVDKETKDVDCRSIQSLTFHIVQSGYTYANYIQSIRSDKWLEYDQKIEDPEEGMVEIDAMLDYTELVFKDIYYKSNEAIEVWKFETRWGVTYDFEQLMEHAIVHILRHRRQVVNFLRQQLNR</sequence>
<gene>
    <name evidence="4" type="ORF">AsAng_0025390</name>
</gene>
<dbReference type="Gene3D" id="1.20.120.450">
    <property type="entry name" value="dinb family like domain"/>
    <property type="match status" value="1"/>
</dbReference>
<dbReference type="EMBL" id="AP026867">
    <property type="protein sequence ID" value="BDS11825.1"/>
    <property type="molecule type" value="Genomic_DNA"/>
</dbReference>
<feature type="binding site" evidence="3">
    <location>
        <position position="151"/>
    </location>
    <ligand>
        <name>a divalent metal cation</name>
        <dbReference type="ChEBI" id="CHEBI:60240"/>
    </ligand>
</feature>
<evidence type="ECO:0000256" key="1">
    <source>
        <dbReference type="ARBA" id="ARBA00008635"/>
    </source>
</evidence>
<dbReference type="RefSeq" id="WP_264792967.1">
    <property type="nucleotide sequence ID" value="NZ_AP026867.1"/>
</dbReference>
<keyword evidence="2 3" id="KW-0479">Metal-binding</keyword>
<evidence type="ECO:0000256" key="2">
    <source>
        <dbReference type="ARBA" id="ARBA00022723"/>
    </source>
</evidence>
<dbReference type="Proteomes" id="UP001060919">
    <property type="component" value="Chromosome"/>
</dbReference>
<feature type="binding site" evidence="3">
    <location>
        <position position="155"/>
    </location>
    <ligand>
        <name>a divalent metal cation</name>
        <dbReference type="ChEBI" id="CHEBI:60240"/>
    </ligand>
</feature>
<feature type="binding site" evidence="3">
    <location>
        <position position="67"/>
    </location>
    <ligand>
        <name>a divalent metal cation</name>
        <dbReference type="ChEBI" id="CHEBI:60240"/>
    </ligand>
</feature>
<dbReference type="InterPro" id="IPR034660">
    <property type="entry name" value="DinB/YfiT-like"/>
</dbReference>
<comment type="similarity">
    <text evidence="1">Belongs to the DinB family.</text>
</comment>
<dbReference type="GO" id="GO:0046872">
    <property type="term" value="F:metal ion binding"/>
    <property type="evidence" value="ECO:0007669"/>
    <property type="project" value="UniProtKB-KW"/>
</dbReference>
<accession>A0A915YEU1</accession>
<reference evidence="4" key="1">
    <citation type="submission" date="2022-09" db="EMBL/GenBank/DDBJ databases">
        <title>Aureispira anguillicida sp. nov., isolated from Leptocephalus of Japanese eel Anguilla japonica.</title>
        <authorList>
            <person name="Yuasa K."/>
            <person name="Mekata T."/>
            <person name="Ikunari K."/>
        </authorList>
    </citation>
    <scope>NUCLEOTIDE SEQUENCE</scope>
    <source>
        <strain evidence="4">EL160426</strain>
    </source>
</reference>
<dbReference type="SUPFAM" id="SSF109854">
    <property type="entry name" value="DinB/YfiT-like putative metalloenzymes"/>
    <property type="match status" value="1"/>
</dbReference>
<evidence type="ECO:0000256" key="3">
    <source>
        <dbReference type="PIRSR" id="PIRSR607837-1"/>
    </source>
</evidence>
<dbReference type="Pfam" id="PF05163">
    <property type="entry name" value="DinB"/>
    <property type="match status" value="1"/>
</dbReference>
<keyword evidence="5" id="KW-1185">Reference proteome</keyword>